<sequence>MGYRILITAAFLVPCLFVTLIIAAEPNHKPIDRSKPFYMAFVDPFKEFFTRKGVAGAIGLILFIFLYKLGDSLQLRYKPNLFWIWVLLNRTLPAL</sequence>
<evidence type="ECO:0000313" key="2">
    <source>
        <dbReference type="EMBL" id="STY60552.1"/>
    </source>
</evidence>
<evidence type="ECO:0000313" key="3">
    <source>
        <dbReference type="Proteomes" id="UP000254802"/>
    </source>
</evidence>
<dbReference type="AlphaFoldDB" id="A0A378MWH3"/>
<keyword evidence="1" id="KW-0812">Transmembrane</keyword>
<proteinExistence type="predicted"/>
<name>A0A378MWH3_MANHA</name>
<keyword evidence="1" id="KW-0472">Membrane</keyword>
<protein>
    <submittedName>
        <fullName evidence="2">Muropeptide transporter</fullName>
    </submittedName>
</protein>
<accession>A0A378MWH3</accession>
<organism evidence="2 3">
    <name type="scientific">Mannheimia haemolytica</name>
    <name type="common">Pasteurella haemolytica</name>
    <dbReference type="NCBI Taxonomy" id="75985"/>
    <lineage>
        <taxon>Bacteria</taxon>
        <taxon>Pseudomonadati</taxon>
        <taxon>Pseudomonadota</taxon>
        <taxon>Gammaproteobacteria</taxon>
        <taxon>Pasteurellales</taxon>
        <taxon>Pasteurellaceae</taxon>
        <taxon>Mannheimia</taxon>
    </lineage>
</organism>
<evidence type="ECO:0000256" key="1">
    <source>
        <dbReference type="SAM" id="Phobius"/>
    </source>
</evidence>
<gene>
    <name evidence="2" type="ORF">NCTC10638_01757</name>
</gene>
<dbReference type="Proteomes" id="UP000254802">
    <property type="component" value="Unassembled WGS sequence"/>
</dbReference>
<feature type="transmembrane region" description="Helical" evidence="1">
    <location>
        <begin position="48"/>
        <end position="67"/>
    </location>
</feature>
<dbReference type="EMBL" id="UGPN01000002">
    <property type="protein sequence ID" value="STY60552.1"/>
    <property type="molecule type" value="Genomic_DNA"/>
</dbReference>
<keyword evidence="1" id="KW-1133">Transmembrane helix</keyword>
<reference evidence="2 3" key="1">
    <citation type="submission" date="2018-06" db="EMBL/GenBank/DDBJ databases">
        <authorList>
            <consortium name="Pathogen Informatics"/>
            <person name="Doyle S."/>
        </authorList>
    </citation>
    <scope>NUCLEOTIDE SEQUENCE [LARGE SCALE GENOMIC DNA]</scope>
    <source>
        <strain evidence="2 3">NCTC10638</strain>
    </source>
</reference>